<feature type="signal peptide" evidence="5">
    <location>
        <begin position="1"/>
        <end position="28"/>
    </location>
</feature>
<dbReference type="EMBL" id="CP028324">
    <property type="protein sequence ID" value="AVR96514.1"/>
    <property type="molecule type" value="Genomic_DNA"/>
</dbReference>
<proteinExistence type="inferred from homology"/>
<dbReference type="RefSeq" id="WP_107141862.1">
    <property type="nucleotide sequence ID" value="NZ_CP028324.1"/>
</dbReference>
<dbReference type="InterPro" id="IPR051013">
    <property type="entry name" value="MBL_superfamily_lactonases"/>
</dbReference>
<reference evidence="7 8" key="1">
    <citation type="submission" date="2018-03" db="EMBL/GenBank/DDBJ databases">
        <title>Massilia armeniaca sp. nov., isolated from desert soil.</title>
        <authorList>
            <person name="Huang H."/>
            <person name="Ren M."/>
        </authorList>
    </citation>
    <scope>NUCLEOTIDE SEQUENCE [LARGE SCALE GENOMIC DNA]</scope>
    <source>
        <strain evidence="7 8">ZMN-3</strain>
    </source>
</reference>
<dbReference type="Gene3D" id="3.60.15.10">
    <property type="entry name" value="Ribonuclease Z/Hydroxyacylglutathione hydrolase-like"/>
    <property type="match status" value="1"/>
</dbReference>
<name>A0A2R4CA61_9BURK</name>
<dbReference type="GO" id="GO:0016787">
    <property type="term" value="F:hydrolase activity"/>
    <property type="evidence" value="ECO:0007669"/>
    <property type="project" value="UniProtKB-KW"/>
</dbReference>
<dbReference type="AlphaFoldDB" id="A0A2R4CA61"/>
<organism evidence="7 8">
    <name type="scientific">Pseudoduganella armeniaca</name>
    <dbReference type="NCBI Taxonomy" id="2072590"/>
    <lineage>
        <taxon>Bacteria</taxon>
        <taxon>Pseudomonadati</taxon>
        <taxon>Pseudomonadota</taxon>
        <taxon>Betaproteobacteria</taxon>
        <taxon>Burkholderiales</taxon>
        <taxon>Oxalobacteraceae</taxon>
        <taxon>Telluria group</taxon>
        <taxon>Pseudoduganella</taxon>
    </lineage>
</organism>
<dbReference type="GO" id="GO:0046872">
    <property type="term" value="F:metal ion binding"/>
    <property type="evidence" value="ECO:0007669"/>
    <property type="project" value="UniProtKB-KW"/>
</dbReference>
<keyword evidence="3 7" id="KW-0378">Hydrolase</keyword>
<evidence type="ECO:0000256" key="4">
    <source>
        <dbReference type="ARBA" id="ARBA00022833"/>
    </source>
</evidence>
<keyword evidence="5" id="KW-0732">Signal</keyword>
<gene>
    <name evidence="7" type="ORF">C9I28_13035</name>
</gene>
<dbReference type="KEGG" id="masz:C9I28_13035"/>
<evidence type="ECO:0000256" key="1">
    <source>
        <dbReference type="ARBA" id="ARBA00007749"/>
    </source>
</evidence>
<evidence type="ECO:0000256" key="3">
    <source>
        <dbReference type="ARBA" id="ARBA00022801"/>
    </source>
</evidence>
<dbReference type="SUPFAM" id="SSF56281">
    <property type="entry name" value="Metallo-hydrolase/oxidoreductase"/>
    <property type="match status" value="1"/>
</dbReference>
<dbReference type="PANTHER" id="PTHR42978">
    <property type="entry name" value="QUORUM-QUENCHING LACTONASE YTNP-RELATED-RELATED"/>
    <property type="match status" value="1"/>
</dbReference>
<dbReference type="PANTHER" id="PTHR42978:SF6">
    <property type="entry name" value="QUORUM-QUENCHING LACTONASE YTNP-RELATED"/>
    <property type="match status" value="1"/>
</dbReference>
<dbReference type="CDD" id="cd07720">
    <property type="entry name" value="OPHC2-like_MBL-fold"/>
    <property type="match status" value="1"/>
</dbReference>
<protein>
    <submittedName>
        <fullName evidence="7">MBL fold metallo-hydrolase</fullName>
    </submittedName>
</protein>
<feature type="chain" id="PRO_5015351138" evidence="5">
    <location>
        <begin position="29"/>
        <end position="321"/>
    </location>
</feature>
<evidence type="ECO:0000256" key="5">
    <source>
        <dbReference type="SAM" id="SignalP"/>
    </source>
</evidence>
<evidence type="ECO:0000256" key="2">
    <source>
        <dbReference type="ARBA" id="ARBA00022723"/>
    </source>
</evidence>
<comment type="similarity">
    <text evidence="1">Belongs to the metallo-beta-lactamase superfamily.</text>
</comment>
<accession>A0A2R4CA61</accession>
<sequence length="321" mass="33824">MSNKLLPAQAAVLAALAALTLHGTIASAAAPMVKTQAPGFYRTMVGDFEVTVVNDGTVDLPMDKLLQAPKPKIDHALSHHFLTAPVETSVNAFLVNTGSKLVLIDAGAGNLFGPTLGKLVNSIKAAGYQPEQVDEIYITHMHPDHIGGLNTGDKPAFPNAVVRADKHDADYWLSKTQMASAPADKKGFFQGAQGALGPYASADRLQPFNGNTELVPGVRATSSYGHTPGHTSYVVESRGQKLVLIGDLMHAKFMQFDDPSVTIGFDSDSKAALAARKAAFASAAKEGALIGAAHLPFPGLGHLRSSGKGYEFIPVNYTVPR</sequence>
<dbReference type="OrthoDB" id="5443440at2"/>
<evidence type="ECO:0000259" key="6">
    <source>
        <dbReference type="SMART" id="SM00849"/>
    </source>
</evidence>
<dbReference type="InterPro" id="IPR001279">
    <property type="entry name" value="Metallo-B-lactamas"/>
</dbReference>
<dbReference type="InterPro" id="IPR036866">
    <property type="entry name" value="RibonucZ/Hydroxyglut_hydro"/>
</dbReference>
<dbReference type="SMART" id="SM00849">
    <property type="entry name" value="Lactamase_B"/>
    <property type="match status" value="1"/>
</dbReference>
<keyword evidence="8" id="KW-1185">Reference proteome</keyword>
<feature type="domain" description="Metallo-beta-lactamase" evidence="6">
    <location>
        <begin position="89"/>
        <end position="294"/>
    </location>
</feature>
<evidence type="ECO:0000313" key="8">
    <source>
        <dbReference type="Proteomes" id="UP000240505"/>
    </source>
</evidence>
<dbReference type="Proteomes" id="UP000240505">
    <property type="component" value="Chromosome"/>
</dbReference>
<evidence type="ECO:0000313" key="7">
    <source>
        <dbReference type="EMBL" id="AVR96514.1"/>
    </source>
</evidence>
<keyword evidence="2" id="KW-0479">Metal-binding</keyword>
<keyword evidence="4" id="KW-0862">Zinc</keyword>
<dbReference type="Pfam" id="PF00753">
    <property type="entry name" value="Lactamase_B"/>
    <property type="match status" value="1"/>
</dbReference>